<dbReference type="Proteomes" id="UP000509638">
    <property type="component" value="Chromosome"/>
</dbReference>
<feature type="compositionally biased region" description="Basic and acidic residues" evidence="1">
    <location>
        <begin position="75"/>
        <end position="85"/>
    </location>
</feature>
<gene>
    <name evidence="3" type="ORF">HW566_03100</name>
</gene>
<dbReference type="InterPro" id="IPR001387">
    <property type="entry name" value="Cro/C1-type_HTH"/>
</dbReference>
<evidence type="ECO:0000313" key="3">
    <source>
        <dbReference type="EMBL" id="QLD10855.1"/>
    </source>
</evidence>
<protein>
    <submittedName>
        <fullName evidence="3">Helix-turn-helix transcriptional regulator</fullName>
    </submittedName>
</protein>
<sequence length="133" mass="14171">MADSLLSARVARSVRAILAEKRLTQEWLAEASGIPMRTLARRLHVRRPSPLSIEELATIAVALGVGMGDLLPGFEHPRPQEERAARTPPPAGGAGSPDPADVIDSDHGSLEMKDSASTVLRRPESRPSGLPPT</sequence>
<name>A0A7D5IY02_9MICO</name>
<dbReference type="AlphaFoldDB" id="A0A7D5IY02"/>
<organism evidence="3 4">
    <name type="scientific">Microbacterium oleivorans</name>
    <dbReference type="NCBI Taxonomy" id="273677"/>
    <lineage>
        <taxon>Bacteria</taxon>
        <taxon>Bacillati</taxon>
        <taxon>Actinomycetota</taxon>
        <taxon>Actinomycetes</taxon>
        <taxon>Micrococcales</taxon>
        <taxon>Microbacteriaceae</taxon>
        <taxon>Microbacterium</taxon>
    </lineage>
</organism>
<dbReference type="GO" id="GO:0003677">
    <property type="term" value="F:DNA binding"/>
    <property type="evidence" value="ECO:0007669"/>
    <property type="project" value="InterPro"/>
</dbReference>
<dbReference type="Pfam" id="PF13443">
    <property type="entry name" value="HTH_26"/>
    <property type="match status" value="1"/>
</dbReference>
<reference evidence="3 4" key="1">
    <citation type="submission" date="2020-06" db="EMBL/GenBank/DDBJ databases">
        <authorList>
            <person name="Jo H."/>
        </authorList>
    </citation>
    <scope>NUCLEOTIDE SEQUENCE [LARGE SCALE GENOMIC DNA]</scope>
    <source>
        <strain evidence="3 4">I46</strain>
    </source>
</reference>
<feature type="compositionally biased region" description="Basic and acidic residues" evidence="1">
    <location>
        <begin position="104"/>
        <end position="114"/>
    </location>
</feature>
<dbReference type="RefSeq" id="WP_178010315.1">
    <property type="nucleotide sequence ID" value="NZ_CP058316.1"/>
</dbReference>
<dbReference type="CDD" id="cd00093">
    <property type="entry name" value="HTH_XRE"/>
    <property type="match status" value="1"/>
</dbReference>
<feature type="region of interest" description="Disordered" evidence="1">
    <location>
        <begin position="70"/>
        <end position="133"/>
    </location>
</feature>
<dbReference type="SMART" id="SM00530">
    <property type="entry name" value="HTH_XRE"/>
    <property type="match status" value="1"/>
</dbReference>
<accession>A0A7D5IY02</accession>
<dbReference type="InterPro" id="IPR010982">
    <property type="entry name" value="Lambda_DNA-bd_dom_sf"/>
</dbReference>
<dbReference type="SUPFAM" id="SSF47413">
    <property type="entry name" value="lambda repressor-like DNA-binding domains"/>
    <property type="match status" value="1"/>
</dbReference>
<dbReference type="EMBL" id="CP058316">
    <property type="protein sequence ID" value="QLD10855.1"/>
    <property type="molecule type" value="Genomic_DNA"/>
</dbReference>
<evidence type="ECO:0000259" key="2">
    <source>
        <dbReference type="PROSITE" id="PS50943"/>
    </source>
</evidence>
<dbReference type="Gene3D" id="1.10.260.40">
    <property type="entry name" value="lambda repressor-like DNA-binding domains"/>
    <property type="match status" value="1"/>
</dbReference>
<proteinExistence type="predicted"/>
<evidence type="ECO:0000256" key="1">
    <source>
        <dbReference type="SAM" id="MobiDB-lite"/>
    </source>
</evidence>
<feature type="domain" description="HTH cro/C1-type" evidence="2">
    <location>
        <begin position="14"/>
        <end position="70"/>
    </location>
</feature>
<evidence type="ECO:0000313" key="4">
    <source>
        <dbReference type="Proteomes" id="UP000509638"/>
    </source>
</evidence>
<dbReference type="PROSITE" id="PS50943">
    <property type="entry name" value="HTH_CROC1"/>
    <property type="match status" value="1"/>
</dbReference>